<evidence type="ECO:0000259" key="2">
    <source>
        <dbReference type="Pfam" id="PF13963"/>
    </source>
</evidence>
<accession>A0AAD8X295</accession>
<dbReference type="Proteomes" id="UP001231189">
    <property type="component" value="Unassembled WGS sequence"/>
</dbReference>
<name>A0AAD8X295_LOLMU</name>
<dbReference type="Pfam" id="PF02992">
    <property type="entry name" value="Transposase_21"/>
    <property type="match status" value="1"/>
</dbReference>
<comment type="caution">
    <text evidence="3">The sequence shown here is derived from an EMBL/GenBank/DDBJ whole genome shotgun (WGS) entry which is preliminary data.</text>
</comment>
<feature type="region of interest" description="Disordered" evidence="1">
    <location>
        <begin position="329"/>
        <end position="397"/>
    </location>
</feature>
<organism evidence="3 4">
    <name type="scientific">Lolium multiflorum</name>
    <name type="common">Italian ryegrass</name>
    <name type="synonym">Lolium perenne subsp. multiflorum</name>
    <dbReference type="NCBI Taxonomy" id="4521"/>
    <lineage>
        <taxon>Eukaryota</taxon>
        <taxon>Viridiplantae</taxon>
        <taxon>Streptophyta</taxon>
        <taxon>Embryophyta</taxon>
        <taxon>Tracheophyta</taxon>
        <taxon>Spermatophyta</taxon>
        <taxon>Magnoliopsida</taxon>
        <taxon>Liliopsida</taxon>
        <taxon>Poales</taxon>
        <taxon>Poaceae</taxon>
        <taxon>BOP clade</taxon>
        <taxon>Pooideae</taxon>
        <taxon>Poodae</taxon>
        <taxon>Poeae</taxon>
        <taxon>Poeae Chloroplast Group 2 (Poeae type)</taxon>
        <taxon>Loliodinae</taxon>
        <taxon>Loliinae</taxon>
        <taxon>Lolium</taxon>
    </lineage>
</organism>
<feature type="domain" description="Transposase-associated" evidence="2">
    <location>
        <begin position="7"/>
        <end position="60"/>
    </location>
</feature>
<dbReference type="EMBL" id="JAUUTY010000002">
    <property type="protein sequence ID" value="KAK1686913.1"/>
    <property type="molecule type" value="Genomic_DNA"/>
</dbReference>
<feature type="compositionally biased region" description="Acidic residues" evidence="1">
    <location>
        <begin position="336"/>
        <end position="348"/>
    </location>
</feature>
<dbReference type="PANTHER" id="PTHR10775">
    <property type="entry name" value="OS08G0208400 PROTEIN"/>
    <property type="match status" value="1"/>
</dbReference>
<feature type="region of interest" description="Disordered" evidence="1">
    <location>
        <begin position="77"/>
        <end position="137"/>
    </location>
</feature>
<dbReference type="PANTHER" id="PTHR10775:SF180">
    <property type="entry name" value="TRANSPOSON, EN_SPM-LIKE, TRANSPOSASE-ASSOCIATED DOMAIN PROTEIN-RELATED"/>
    <property type="match status" value="1"/>
</dbReference>
<sequence>MMSEGVVARFLKAATAEMIRNNQKEIRCPCRRCKLTSLMDPKADMVRDHLLMRGFMDGYRWEGDEDDYEFVHRISTRNKEGGDQDVEDPGHDQDVEDPGDDHDHNVGDPGPDDEEDQDGGHHDDHEDEDDGPSSMDWVQDPYLQELLLKQTSNARAAAREKAKMDQLEVDAVTPLYEGCRPEDTRLKVTLMALEMKVKHKMTDTSFNDNMSFWHERLPKGNDINLYMGLLKEELAMLWDAPANTWDAAAEEYFPMRAALLTTVHDFLGYGYVAGQVVHGFNACVSLDVMHITKNVCESLLGTLLNMPERTKDGPKARYDLLSIGIGEELHAGRPNDDDDDDDDDEAEDTQSRRKGKKAKKIEYYCPPPRVLHSKSEGDRVVFRPSPRNADGKPSTDYTNVKAVLDDALNGYVKAKGHMERPNVRYGKHVFKHQTKFPCIKKPPSSTKDAYYALYHMNKFIRDQQQLTLPEHLRDWANNLSRVPDDGIKQDFFRIQVEFCEIIHQDVVRSAGEFYAGYQPSNSDIDTMLQMQGDDYRSWMCLKKGGGFIHAPSRKS</sequence>
<proteinExistence type="predicted"/>
<gene>
    <name evidence="3" type="ORF">QYE76_047761</name>
</gene>
<keyword evidence="4" id="KW-1185">Reference proteome</keyword>
<evidence type="ECO:0000256" key="1">
    <source>
        <dbReference type="SAM" id="MobiDB-lite"/>
    </source>
</evidence>
<feature type="compositionally biased region" description="Basic and acidic residues" evidence="1">
    <location>
        <begin position="77"/>
        <end position="93"/>
    </location>
</feature>
<dbReference type="Pfam" id="PF13963">
    <property type="entry name" value="Transpos_assoc"/>
    <property type="match status" value="1"/>
</dbReference>
<evidence type="ECO:0000313" key="3">
    <source>
        <dbReference type="EMBL" id="KAK1686913.1"/>
    </source>
</evidence>
<dbReference type="InterPro" id="IPR029480">
    <property type="entry name" value="Transpos_assoc"/>
</dbReference>
<reference evidence="3" key="1">
    <citation type="submission" date="2023-07" db="EMBL/GenBank/DDBJ databases">
        <title>A chromosome-level genome assembly of Lolium multiflorum.</title>
        <authorList>
            <person name="Chen Y."/>
            <person name="Copetti D."/>
            <person name="Kolliker R."/>
            <person name="Studer B."/>
        </authorList>
    </citation>
    <scope>NUCLEOTIDE SEQUENCE</scope>
    <source>
        <strain evidence="3">02402/16</strain>
        <tissue evidence="3">Leaf</tissue>
    </source>
</reference>
<dbReference type="AlphaFoldDB" id="A0AAD8X295"/>
<protein>
    <recommendedName>
        <fullName evidence="2">Transposase-associated domain-containing protein</fullName>
    </recommendedName>
</protein>
<evidence type="ECO:0000313" key="4">
    <source>
        <dbReference type="Proteomes" id="UP001231189"/>
    </source>
</evidence>
<dbReference type="InterPro" id="IPR004242">
    <property type="entry name" value="Transposase_21"/>
</dbReference>